<dbReference type="SUPFAM" id="SSF54160">
    <property type="entry name" value="Chromo domain-like"/>
    <property type="match status" value="2"/>
</dbReference>
<dbReference type="CDD" id="cd00024">
    <property type="entry name" value="CD_CSD"/>
    <property type="match status" value="1"/>
</dbReference>
<dbReference type="InterPro" id="IPR023780">
    <property type="entry name" value="Chromo_domain"/>
</dbReference>
<dbReference type="InterPro" id="IPR051219">
    <property type="entry name" value="Heterochromatin_chromo-domain"/>
</dbReference>
<dbReference type="PROSITE" id="PS50013">
    <property type="entry name" value="CHROMO_2"/>
    <property type="match status" value="1"/>
</dbReference>
<accession>A0A9J6BWJ3</accession>
<sequence length="200" mass="24068">MKLRKKQTSLNKYKNVLNQMFYREMKLRCSSKKKIKKKKQIDDDQTEYEVEKILRKRIKNGKTYYLLKCLNYDNRFNRWESTEMLNCDELIEEFESRNEITVNENDITSEDERDLTEQETLAISNNIEELPLICQGKMLNVKRPYVPKKIVGAYKGYKNNIIFFMEWSNGQIAPIVGDYAKQRYPELVIPFYQNRIEFVD</sequence>
<dbReference type="SMART" id="SM00298">
    <property type="entry name" value="CHROMO"/>
    <property type="match status" value="1"/>
</dbReference>
<evidence type="ECO:0000313" key="4">
    <source>
        <dbReference type="EMBL" id="KAG5674098.1"/>
    </source>
</evidence>
<dbReference type="GO" id="GO:0005634">
    <property type="term" value="C:nucleus"/>
    <property type="evidence" value="ECO:0007669"/>
    <property type="project" value="UniProtKB-SubCell"/>
</dbReference>
<dbReference type="CDD" id="cd00034">
    <property type="entry name" value="CSD"/>
    <property type="match status" value="1"/>
</dbReference>
<dbReference type="PANTHER" id="PTHR22812">
    <property type="entry name" value="CHROMOBOX PROTEIN"/>
    <property type="match status" value="1"/>
</dbReference>
<dbReference type="InterPro" id="IPR016197">
    <property type="entry name" value="Chromo-like_dom_sf"/>
</dbReference>
<dbReference type="GO" id="GO:0005694">
    <property type="term" value="C:chromosome"/>
    <property type="evidence" value="ECO:0007669"/>
    <property type="project" value="UniProtKB-ARBA"/>
</dbReference>
<organism evidence="4 5">
    <name type="scientific">Polypedilum vanderplanki</name>
    <name type="common">Sleeping chironomid midge</name>
    <dbReference type="NCBI Taxonomy" id="319348"/>
    <lineage>
        <taxon>Eukaryota</taxon>
        <taxon>Metazoa</taxon>
        <taxon>Ecdysozoa</taxon>
        <taxon>Arthropoda</taxon>
        <taxon>Hexapoda</taxon>
        <taxon>Insecta</taxon>
        <taxon>Pterygota</taxon>
        <taxon>Neoptera</taxon>
        <taxon>Endopterygota</taxon>
        <taxon>Diptera</taxon>
        <taxon>Nematocera</taxon>
        <taxon>Chironomoidea</taxon>
        <taxon>Chironomidae</taxon>
        <taxon>Chironominae</taxon>
        <taxon>Polypedilum</taxon>
        <taxon>Polypedilum</taxon>
    </lineage>
</organism>
<comment type="subcellular location">
    <subcellularLocation>
        <location evidence="1">Nucleus</location>
    </subcellularLocation>
</comment>
<dbReference type="InterPro" id="IPR008251">
    <property type="entry name" value="Chromo_shadow_dom"/>
</dbReference>
<evidence type="ECO:0000259" key="3">
    <source>
        <dbReference type="PROSITE" id="PS50013"/>
    </source>
</evidence>
<gene>
    <name evidence="4" type="ORF">PVAND_004083</name>
</gene>
<dbReference type="Gene3D" id="2.40.50.40">
    <property type="match status" value="2"/>
</dbReference>
<dbReference type="Pfam" id="PF01393">
    <property type="entry name" value="Chromo_shadow"/>
    <property type="match status" value="1"/>
</dbReference>
<dbReference type="Proteomes" id="UP001107558">
    <property type="component" value="Chromosome 3"/>
</dbReference>
<protein>
    <recommendedName>
        <fullName evidence="3">Chromo domain-containing protein</fullName>
    </recommendedName>
</protein>
<dbReference type="OrthoDB" id="1918685at2759"/>
<dbReference type="EMBL" id="JADBJN010000003">
    <property type="protein sequence ID" value="KAG5674098.1"/>
    <property type="molecule type" value="Genomic_DNA"/>
</dbReference>
<evidence type="ECO:0000256" key="2">
    <source>
        <dbReference type="ARBA" id="ARBA00023242"/>
    </source>
</evidence>
<dbReference type="Pfam" id="PF00385">
    <property type="entry name" value="Chromo"/>
    <property type="match status" value="1"/>
</dbReference>
<name>A0A9J6BWJ3_POLVA</name>
<feature type="domain" description="Chromo" evidence="3">
    <location>
        <begin position="48"/>
        <end position="106"/>
    </location>
</feature>
<reference evidence="4" key="1">
    <citation type="submission" date="2021-03" db="EMBL/GenBank/DDBJ databases">
        <title>Chromosome level genome of the anhydrobiotic midge Polypedilum vanderplanki.</title>
        <authorList>
            <person name="Yoshida Y."/>
            <person name="Kikawada T."/>
            <person name="Gusev O."/>
        </authorList>
    </citation>
    <scope>NUCLEOTIDE SEQUENCE</scope>
    <source>
        <strain evidence="4">NIAS01</strain>
        <tissue evidence="4">Whole body or cell culture</tissue>
    </source>
</reference>
<dbReference type="AlphaFoldDB" id="A0A9J6BWJ3"/>
<keyword evidence="2" id="KW-0539">Nucleus</keyword>
<dbReference type="InterPro" id="IPR000953">
    <property type="entry name" value="Chromo/chromo_shadow_dom"/>
</dbReference>
<comment type="caution">
    <text evidence="4">The sequence shown here is derived from an EMBL/GenBank/DDBJ whole genome shotgun (WGS) entry which is preliminary data.</text>
</comment>
<evidence type="ECO:0000256" key="1">
    <source>
        <dbReference type="ARBA" id="ARBA00004123"/>
    </source>
</evidence>
<proteinExistence type="predicted"/>
<evidence type="ECO:0000313" key="5">
    <source>
        <dbReference type="Proteomes" id="UP001107558"/>
    </source>
</evidence>
<keyword evidence="5" id="KW-1185">Reference proteome</keyword>